<dbReference type="Proteomes" id="UP000077154">
    <property type="component" value="Unassembled WGS sequence"/>
</dbReference>
<evidence type="ECO:0000313" key="2">
    <source>
        <dbReference type="EMBL" id="OAF59757.1"/>
    </source>
</evidence>
<dbReference type="AlphaFoldDB" id="A0A177ACF1"/>
<protein>
    <recommendedName>
        <fullName evidence="3">F-box domain-containing protein</fullName>
    </recommendedName>
</protein>
<gene>
    <name evidence="2" type="ORF">VC83_04049</name>
</gene>
<proteinExistence type="predicted"/>
<dbReference type="VEuPathDB" id="FungiDB:GMDG_03246"/>
<dbReference type="EMBL" id="KV441393">
    <property type="protein sequence ID" value="OAF59757.1"/>
    <property type="molecule type" value="Genomic_DNA"/>
</dbReference>
<evidence type="ECO:0008006" key="3">
    <source>
        <dbReference type="Google" id="ProtNLM"/>
    </source>
</evidence>
<feature type="compositionally biased region" description="Polar residues" evidence="1">
    <location>
        <begin position="65"/>
        <end position="75"/>
    </location>
</feature>
<dbReference type="RefSeq" id="XP_024325040.1">
    <property type="nucleotide sequence ID" value="XM_024467686.1"/>
</dbReference>
<name>A0A177ACF1_9PEZI</name>
<evidence type="ECO:0000256" key="1">
    <source>
        <dbReference type="SAM" id="MobiDB-lite"/>
    </source>
</evidence>
<dbReference type="OrthoDB" id="2588098at2759"/>
<reference evidence="2" key="1">
    <citation type="submission" date="2016-03" db="EMBL/GenBank/DDBJ databases">
        <title>Updated assembly of Pseudogymnoascus destructans, the fungus causing white-nose syndrome of bats.</title>
        <authorList>
            <person name="Palmer J.M."/>
            <person name="Drees K.P."/>
            <person name="Foster J.T."/>
            <person name="Lindner D.L."/>
        </authorList>
    </citation>
    <scope>NUCLEOTIDE SEQUENCE [LARGE SCALE GENOMIC DNA]</scope>
    <source>
        <strain evidence="2">20631-21</strain>
    </source>
</reference>
<feature type="region of interest" description="Disordered" evidence="1">
    <location>
        <begin position="65"/>
        <end position="103"/>
    </location>
</feature>
<dbReference type="eggNOG" id="ENOG502S952">
    <property type="taxonomic scope" value="Eukaryota"/>
</dbReference>
<organism evidence="2">
    <name type="scientific">Pseudogymnoascus destructans</name>
    <dbReference type="NCBI Taxonomy" id="655981"/>
    <lineage>
        <taxon>Eukaryota</taxon>
        <taxon>Fungi</taxon>
        <taxon>Dikarya</taxon>
        <taxon>Ascomycota</taxon>
        <taxon>Pezizomycotina</taxon>
        <taxon>Leotiomycetes</taxon>
        <taxon>Thelebolales</taxon>
        <taxon>Thelebolaceae</taxon>
        <taxon>Pseudogymnoascus</taxon>
    </lineage>
</organism>
<sequence length="391" mass="43633">MGQYFRLAAPRAREALSGGHKLGEILFNTSPTVLVYLLAVPVQPKKRLAASEVVTKALKTPTALQSGGLASSSKQDGAISSAKRKADTEEQLDFSLRNGKQAKTEATHTPATFCALPRELHELIFGFVKRLKDLACFGLTNTYFWNISHEIIQHRFASELGTWAGKQIVNVGDYTAPGDYPPGLFSPEEEKYLTNKQFQYCDGAGEQHLTPLTLYHLTESSNFEMVEAKEISTQSTRLLGGLMMRCQNSPTDSRIVRSRSKEIIHANDSAFLPRDQAWILRNLTTKEFVTAIGIALDAKYIDGPFIGCIGFGEVVMSRICWSSDPSISMRYTGEIWRGVWAGHRFDITTVSRHEESTKNEKWTDVSKEVAAEIAAIWESEYGADWRNIFAH</sequence>
<dbReference type="GeneID" id="36287122"/>
<accession>A0A177ACF1</accession>